<keyword evidence="5" id="KW-1185">Reference proteome</keyword>
<dbReference type="GeneID" id="93375047"/>
<accession>A0A0B8N5J7</accession>
<organism evidence="4 5">
    <name type="scientific">Nocardia seriolae</name>
    <dbReference type="NCBI Taxonomy" id="37332"/>
    <lineage>
        <taxon>Bacteria</taxon>
        <taxon>Bacillati</taxon>
        <taxon>Actinomycetota</taxon>
        <taxon>Actinomycetes</taxon>
        <taxon>Mycobacteriales</taxon>
        <taxon>Nocardiaceae</taxon>
        <taxon>Nocardia</taxon>
    </lineage>
</organism>
<evidence type="ECO:0000313" key="3">
    <source>
        <dbReference type="EMBL" id="APA98976.1"/>
    </source>
</evidence>
<dbReference type="Gene3D" id="3.30.470.20">
    <property type="entry name" value="ATP-grasp fold, B domain"/>
    <property type="match status" value="1"/>
</dbReference>
<reference evidence="5" key="1">
    <citation type="submission" date="2015-07" db="EMBL/GenBank/DDBJ databases">
        <title>Nocardia seriolae U-1 whole genome shotgun sequence.</title>
        <authorList>
            <person name="Imajoh M."/>
            <person name="Fukumoto Y."/>
            <person name="Sukeda M."/>
            <person name="Yamane J."/>
            <person name="Yamasaki K."/>
            <person name="Shimizu M."/>
            <person name="Ohnishi K."/>
            <person name="Oshima S."/>
        </authorList>
    </citation>
    <scope>NUCLEOTIDE SEQUENCE [LARGE SCALE GENOMIC DNA]</scope>
    <source>
        <strain evidence="5">U-1</strain>
    </source>
</reference>
<keyword evidence="1" id="KW-0547">Nucleotide-binding</keyword>
<dbReference type="PANTHER" id="PTHR21621">
    <property type="entry name" value="RIBOSOMAL PROTEIN S6 MODIFICATION PROTEIN"/>
    <property type="match status" value="1"/>
</dbReference>
<dbReference type="PANTHER" id="PTHR21621:SF0">
    <property type="entry name" value="BETA-CITRYLGLUTAMATE SYNTHASE B-RELATED"/>
    <property type="match status" value="1"/>
</dbReference>
<keyword evidence="1" id="KW-0067">ATP-binding</keyword>
<dbReference type="OrthoDB" id="9794735at2"/>
<dbReference type="Proteomes" id="UP000037179">
    <property type="component" value="Unassembled WGS sequence"/>
</dbReference>
<name>A0A0B8N5J7_9NOCA</name>
<gene>
    <name evidence="3" type="ORF">NS506_04930</name>
    <name evidence="4" type="ORF">NSK11_contig00048-0029</name>
</gene>
<evidence type="ECO:0000259" key="2">
    <source>
        <dbReference type="PROSITE" id="PS50975"/>
    </source>
</evidence>
<evidence type="ECO:0000313" key="4">
    <source>
        <dbReference type="EMBL" id="GAP29057.1"/>
    </source>
</evidence>
<evidence type="ECO:0000313" key="5">
    <source>
        <dbReference type="Proteomes" id="UP000037179"/>
    </source>
</evidence>
<protein>
    <recommendedName>
        <fullName evidence="2">ATP-grasp domain-containing protein</fullName>
    </recommendedName>
</protein>
<dbReference type="RefSeq" id="WP_033087060.1">
    <property type="nucleotide sequence ID" value="NZ_AP017900.1"/>
</dbReference>
<reference evidence="4 5" key="2">
    <citation type="journal article" date="2016" name="Genome Announc.">
        <title>Draft Genome Sequence of Erythromycin- and Oxytetracycline-Sensitive Nocardia seriolae Strain U-1 (NBRC 110359).</title>
        <authorList>
            <person name="Imajoh M."/>
            <person name="Sukeda M."/>
            <person name="Shimizu M."/>
            <person name="Yamane J."/>
            <person name="Ohnishi K."/>
            <person name="Oshima S."/>
        </authorList>
    </citation>
    <scope>NUCLEOTIDE SEQUENCE [LARGE SCALE GENOMIC DNA]</scope>
    <source>
        <strain evidence="4 5">U-1</strain>
    </source>
</reference>
<dbReference type="EMBL" id="CP017839">
    <property type="protein sequence ID" value="APA98976.1"/>
    <property type="molecule type" value="Genomic_DNA"/>
</dbReference>
<evidence type="ECO:0000256" key="1">
    <source>
        <dbReference type="PROSITE-ProRule" id="PRU00409"/>
    </source>
</evidence>
<dbReference type="GO" id="GO:0005737">
    <property type="term" value="C:cytoplasm"/>
    <property type="evidence" value="ECO:0007669"/>
    <property type="project" value="TreeGrafter"/>
</dbReference>
<dbReference type="SUPFAM" id="SSF56059">
    <property type="entry name" value="Glutathione synthetase ATP-binding domain-like"/>
    <property type="match status" value="1"/>
</dbReference>
<dbReference type="GO" id="GO:0018169">
    <property type="term" value="F:ribosomal S6-glutamic acid ligase activity"/>
    <property type="evidence" value="ECO:0007669"/>
    <property type="project" value="TreeGrafter"/>
</dbReference>
<dbReference type="Proteomes" id="UP000180166">
    <property type="component" value="Chromosome"/>
</dbReference>
<dbReference type="InterPro" id="IPR011761">
    <property type="entry name" value="ATP-grasp"/>
</dbReference>
<dbReference type="EMBL" id="BBYQ01000048">
    <property type="protein sequence ID" value="GAP29057.1"/>
    <property type="molecule type" value="Genomic_DNA"/>
</dbReference>
<dbReference type="PROSITE" id="PS50975">
    <property type="entry name" value="ATP_GRASP"/>
    <property type="match status" value="1"/>
</dbReference>
<dbReference type="GO" id="GO:0046872">
    <property type="term" value="F:metal ion binding"/>
    <property type="evidence" value="ECO:0007669"/>
    <property type="project" value="InterPro"/>
</dbReference>
<dbReference type="GO" id="GO:0009432">
    <property type="term" value="P:SOS response"/>
    <property type="evidence" value="ECO:0007669"/>
    <property type="project" value="TreeGrafter"/>
</dbReference>
<reference evidence="3 6" key="3">
    <citation type="submission" date="2016-10" db="EMBL/GenBank/DDBJ databases">
        <title>Genome sequence of Nocardia seriolae strain EM150506, isolated from Anguila japonica.</title>
        <authorList>
            <person name="Han H.-J."/>
        </authorList>
    </citation>
    <scope>NUCLEOTIDE SEQUENCE [LARGE SCALE GENOMIC DNA]</scope>
    <source>
        <strain evidence="3 6">EM150506</strain>
    </source>
</reference>
<evidence type="ECO:0000313" key="6">
    <source>
        <dbReference type="Proteomes" id="UP000180166"/>
    </source>
</evidence>
<dbReference type="GO" id="GO:0005524">
    <property type="term" value="F:ATP binding"/>
    <property type="evidence" value="ECO:0007669"/>
    <property type="project" value="UniProtKB-UniRule"/>
</dbReference>
<dbReference type="KEGG" id="nsr:NS506_04930"/>
<proteinExistence type="predicted"/>
<dbReference type="AlphaFoldDB" id="A0A0B8N5J7"/>
<sequence length="319" mass="35171">MSARTMGSVLIVTEAEDLHGDALAATLRKYHGHNPIRLDMRDFPRENGTFRLGMEGSYRSLSHVFGLEDVTSVWWRRPHPCAVPAGLTEEDDIYRRAECDGFLQGLLWSVPALWVNDPGADRTAGRKIVQLETAYRAGFAVPETLVTNDPDEAVAFIQSRPGPVVYKRIGTGRGAFTETRLFAPADFDRLSTIRNSPTIFQDYIHAESDLRIVWVDGIEWVVRIDSQAGVGRVDSRLDTSVAFTADRLPASVSKSLTTLMGALGLAFGVLDLRVGLDGEFYFLEVNPQGQFAYLEIKTGLPIFQSLANLLVLGDGTVIP</sequence>
<feature type="domain" description="ATP-grasp" evidence="2">
    <location>
        <begin position="131"/>
        <end position="311"/>
    </location>
</feature>